<keyword evidence="3" id="KW-1185">Reference proteome</keyword>
<sequence>MHTDPAFTPSTLPPVEVIHEGHRTCIKWHRARRRPTDPPFTAHRIVEGMTAGASVEIDLVIHGERGFAVLHDLELGHTTTGRGRVTAASVAQLRTVHLRDNDGVPVDQPVLLLEDLPDLFAHGRIHPSARLQLDFKQDASALDDTVIGHFADAIADMAPNMILSCGDAEAVRLLTDAVPGIRIGYDPCHHGALRRVLRSEDFEGFVRRAVIASPHAEMVYLERRLILEADRRGFDMVSAFHSRGRTVDAYTITGVDDDSVRQARRLIELRVDQITTDDAEGLVAAV</sequence>
<dbReference type="Proteomes" id="UP000475545">
    <property type="component" value="Unassembled WGS sequence"/>
</dbReference>
<protein>
    <submittedName>
        <fullName evidence="2">Glycerophosphodiester phosphodiesterase</fullName>
    </submittedName>
</protein>
<comment type="caution">
    <text evidence="2">The sequence shown here is derived from an EMBL/GenBank/DDBJ whole genome shotgun (WGS) entry which is preliminary data.</text>
</comment>
<evidence type="ECO:0000259" key="1">
    <source>
        <dbReference type="Pfam" id="PF03009"/>
    </source>
</evidence>
<dbReference type="Pfam" id="PF03009">
    <property type="entry name" value="GDPD"/>
    <property type="match status" value="1"/>
</dbReference>
<proteinExistence type="predicted"/>
<evidence type="ECO:0000313" key="3">
    <source>
        <dbReference type="Proteomes" id="UP000475545"/>
    </source>
</evidence>
<gene>
    <name evidence="2" type="ORF">GIY30_18140</name>
</gene>
<dbReference type="InterPro" id="IPR017946">
    <property type="entry name" value="PLC-like_Pdiesterase_TIM-brl"/>
</dbReference>
<dbReference type="InterPro" id="IPR030395">
    <property type="entry name" value="GP_PDE_dom"/>
</dbReference>
<dbReference type="GO" id="GO:0008081">
    <property type="term" value="F:phosphoric diester hydrolase activity"/>
    <property type="evidence" value="ECO:0007669"/>
    <property type="project" value="InterPro"/>
</dbReference>
<dbReference type="SUPFAM" id="SSF51695">
    <property type="entry name" value="PLC-like phosphodiesterases"/>
    <property type="match status" value="1"/>
</dbReference>
<name>A0A6L7GTB6_9ACTN</name>
<reference evidence="2 3" key="1">
    <citation type="submission" date="2019-11" db="EMBL/GenBank/DDBJ databases">
        <title>Gordonia sp. nov., a novel actinobacterium isolated from mangrove soil in Hainan.</title>
        <authorList>
            <person name="Huang X."/>
            <person name="Xie Y."/>
            <person name="Chu X."/>
            <person name="Xiao K."/>
        </authorList>
    </citation>
    <scope>NUCLEOTIDE SEQUENCE [LARGE SCALE GENOMIC DNA]</scope>
    <source>
        <strain evidence="2 3">HNM0687</strain>
    </source>
</reference>
<dbReference type="GO" id="GO:0006629">
    <property type="term" value="P:lipid metabolic process"/>
    <property type="evidence" value="ECO:0007669"/>
    <property type="project" value="InterPro"/>
</dbReference>
<evidence type="ECO:0000313" key="2">
    <source>
        <dbReference type="EMBL" id="MXP23259.1"/>
    </source>
</evidence>
<dbReference type="RefSeq" id="WP_160903450.1">
    <property type="nucleotide sequence ID" value="NZ_CP102850.1"/>
</dbReference>
<dbReference type="EMBL" id="WMBR01000005">
    <property type="protein sequence ID" value="MXP23259.1"/>
    <property type="molecule type" value="Genomic_DNA"/>
</dbReference>
<organism evidence="2 3">
    <name type="scientific">Gordonia mangrovi</name>
    <dbReference type="NCBI Taxonomy" id="2665643"/>
    <lineage>
        <taxon>Bacteria</taxon>
        <taxon>Bacillati</taxon>
        <taxon>Actinomycetota</taxon>
        <taxon>Actinomycetes</taxon>
        <taxon>Mycobacteriales</taxon>
        <taxon>Gordoniaceae</taxon>
        <taxon>Gordonia</taxon>
    </lineage>
</organism>
<accession>A0A6L7GTB6</accession>
<dbReference type="AlphaFoldDB" id="A0A6L7GTB6"/>
<dbReference type="Gene3D" id="3.20.20.190">
    <property type="entry name" value="Phosphatidylinositol (PI) phosphodiesterase"/>
    <property type="match status" value="1"/>
</dbReference>
<feature type="domain" description="GP-PDE" evidence="1">
    <location>
        <begin position="55"/>
        <end position="279"/>
    </location>
</feature>